<name>A0A6S6UIG9_9BACT</name>
<protein>
    <submittedName>
        <fullName evidence="1">Uncharacterized protein</fullName>
    </submittedName>
</protein>
<accession>A0A6S6UIG9</accession>
<organism evidence="1">
    <name type="scientific">uncultured Sulfurovum sp</name>
    <dbReference type="NCBI Taxonomy" id="269237"/>
    <lineage>
        <taxon>Bacteria</taxon>
        <taxon>Pseudomonadati</taxon>
        <taxon>Campylobacterota</taxon>
        <taxon>Epsilonproteobacteria</taxon>
        <taxon>Campylobacterales</taxon>
        <taxon>Sulfurovaceae</taxon>
        <taxon>Sulfurovum</taxon>
        <taxon>environmental samples</taxon>
    </lineage>
</organism>
<evidence type="ECO:0000313" key="1">
    <source>
        <dbReference type="EMBL" id="CAA6827089.1"/>
    </source>
</evidence>
<dbReference type="PROSITE" id="PS51257">
    <property type="entry name" value="PROKAR_LIPOPROTEIN"/>
    <property type="match status" value="1"/>
</dbReference>
<proteinExistence type="predicted"/>
<dbReference type="AlphaFoldDB" id="A0A6S6UIG9"/>
<reference evidence="1" key="1">
    <citation type="submission" date="2020-01" db="EMBL/GenBank/DDBJ databases">
        <authorList>
            <person name="Meier V. D."/>
            <person name="Meier V D."/>
        </authorList>
    </citation>
    <scope>NUCLEOTIDE SEQUENCE</scope>
    <source>
        <strain evidence="1">HLG_WM_MAG_02</strain>
    </source>
</reference>
<dbReference type="EMBL" id="CACVAZ010000217">
    <property type="protein sequence ID" value="CAA6827089.1"/>
    <property type="molecule type" value="Genomic_DNA"/>
</dbReference>
<gene>
    <name evidence="1" type="ORF">HELGO_WM26902</name>
</gene>
<sequence>MKHLYLVVVILFSVVFLGACSNKSPLVEKVSENKVEVVEIAEVAEVEETQSIIPQTVSPKMVLRKNETLVEETKVMRNIGADIPTSCVMWSDGCNVCTRAGGGKASCTTGPKCSNKMFSCLQWP</sequence>